<dbReference type="PANTHER" id="PTHR22888:SF9">
    <property type="entry name" value="CYTOCHROME C OXIDASE SUBUNIT 2"/>
    <property type="match status" value="1"/>
</dbReference>
<sequence length="333" mass="37182">MRHFFAALCASILAAPAFAAIPHDGALGFQPAATRIAERIHFFHNDYVLWIITAITIFVSVLLVWVMVRYNRKSNPVSRKFSHNSLIEVIWTIVPALILVAIAGLSFPNLYYQDVVPNLDKIKTESAELLADGKSAEYERYTKNYFPDAAEKGFINVKAQGNQWNWTYSYPDIVDADGVALEFVSNAVHKGTPEDKQKYQDSTGRTNYDSLPRNLAVDYPMVIPAGRYIRYYTAAADVIHSWTVPAFGVKTDAVPGRLNEGWFLVDEPGVYYGQCSELCGIDHAYMPIEVRVVPQAQFDQWAQLMLAGDYEGAYSAVQTIAAIEPSTKLAANH</sequence>
<evidence type="ECO:0000256" key="15">
    <source>
        <dbReference type="RuleBase" id="RU004024"/>
    </source>
</evidence>
<dbReference type="AlphaFoldDB" id="A0A059G812"/>
<dbReference type="GO" id="GO:0005507">
    <property type="term" value="F:copper ion binding"/>
    <property type="evidence" value="ECO:0007669"/>
    <property type="project" value="InterPro"/>
</dbReference>
<keyword evidence="4 14" id="KW-0679">Respiratory chain</keyword>
<feature type="transmembrane region" description="Helical" evidence="16">
    <location>
        <begin position="47"/>
        <end position="68"/>
    </location>
</feature>
<dbReference type="Pfam" id="PF02790">
    <property type="entry name" value="COX2_TM"/>
    <property type="match status" value="1"/>
</dbReference>
<feature type="domain" description="Cytochrome oxidase subunit II transmembrane region profile" evidence="19">
    <location>
        <begin position="21"/>
        <end position="117"/>
    </location>
</feature>
<organism evidence="20 21">
    <name type="scientific">Hyphomonas oceanitis SCH89</name>
    <dbReference type="NCBI Taxonomy" id="1280953"/>
    <lineage>
        <taxon>Bacteria</taxon>
        <taxon>Pseudomonadati</taxon>
        <taxon>Pseudomonadota</taxon>
        <taxon>Alphaproteobacteria</taxon>
        <taxon>Hyphomonadales</taxon>
        <taxon>Hyphomonadaceae</taxon>
        <taxon>Hyphomonas</taxon>
    </lineage>
</organism>
<dbReference type="Pfam" id="PF00116">
    <property type="entry name" value="COX2"/>
    <property type="match status" value="1"/>
</dbReference>
<dbReference type="RefSeq" id="WP_035537422.1">
    <property type="nucleotide sequence ID" value="NZ_ARYL01000010.1"/>
</dbReference>
<evidence type="ECO:0000256" key="6">
    <source>
        <dbReference type="ARBA" id="ARBA00022723"/>
    </source>
</evidence>
<comment type="caution">
    <text evidence="20">The sequence shown here is derived from an EMBL/GenBank/DDBJ whole genome shotgun (WGS) entry which is preliminary data.</text>
</comment>
<evidence type="ECO:0000313" key="21">
    <source>
        <dbReference type="Proteomes" id="UP000024942"/>
    </source>
</evidence>
<comment type="function">
    <text evidence="12 15">Subunits I and II form the functional core of the enzyme complex. Electrons originating in cytochrome c are transferred via heme a and Cu(A) to the binuclear center formed by heme a3 and Cu(B).</text>
</comment>
<dbReference type="PROSITE" id="PS00078">
    <property type="entry name" value="COX2"/>
    <property type="match status" value="1"/>
</dbReference>
<dbReference type="OrthoDB" id="9781261at2"/>
<dbReference type="InterPro" id="IPR001505">
    <property type="entry name" value="Copper_CuA"/>
</dbReference>
<evidence type="ECO:0000256" key="13">
    <source>
        <dbReference type="ARBA" id="ARBA00047816"/>
    </source>
</evidence>
<evidence type="ECO:0000313" key="20">
    <source>
        <dbReference type="EMBL" id="KDA02936.1"/>
    </source>
</evidence>
<feature type="domain" description="Cytochrome oxidase subunit II copper A binding" evidence="18">
    <location>
        <begin position="152"/>
        <end position="304"/>
    </location>
</feature>
<dbReference type="PATRIC" id="fig|1280953.3.peg.1683"/>
<name>A0A059G812_9PROT</name>
<evidence type="ECO:0000256" key="2">
    <source>
        <dbReference type="ARBA" id="ARBA00007866"/>
    </source>
</evidence>
<dbReference type="PANTHER" id="PTHR22888">
    <property type="entry name" value="CYTOCHROME C OXIDASE, SUBUNIT II"/>
    <property type="match status" value="1"/>
</dbReference>
<dbReference type="InterPro" id="IPR034210">
    <property type="entry name" value="CcO_II_C"/>
</dbReference>
<evidence type="ECO:0000256" key="8">
    <source>
        <dbReference type="ARBA" id="ARBA00022982"/>
    </source>
</evidence>
<dbReference type="SUPFAM" id="SSF49503">
    <property type="entry name" value="Cupredoxins"/>
    <property type="match status" value="1"/>
</dbReference>
<dbReference type="InterPro" id="IPR002429">
    <property type="entry name" value="CcO_II-like_C"/>
</dbReference>
<dbReference type="SUPFAM" id="SSF81464">
    <property type="entry name" value="Cytochrome c oxidase subunit II-like, transmembrane region"/>
    <property type="match status" value="1"/>
</dbReference>
<keyword evidence="3 14" id="KW-0813">Transport</keyword>
<dbReference type="Proteomes" id="UP000024942">
    <property type="component" value="Unassembled WGS sequence"/>
</dbReference>
<dbReference type="GO" id="GO:0005886">
    <property type="term" value="C:plasma membrane"/>
    <property type="evidence" value="ECO:0007669"/>
    <property type="project" value="UniProtKB-SubCell"/>
</dbReference>
<evidence type="ECO:0000256" key="12">
    <source>
        <dbReference type="ARBA" id="ARBA00024688"/>
    </source>
</evidence>
<dbReference type="PROSITE" id="PS50999">
    <property type="entry name" value="COX2_TM"/>
    <property type="match status" value="1"/>
</dbReference>
<evidence type="ECO:0000256" key="3">
    <source>
        <dbReference type="ARBA" id="ARBA00022448"/>
    </source>
</evidence>
<evidence type="ECO:0000259" key="19">
    <source>
        <dbReference type="PROSITE" id="PS50999"/>
    </source>
</evidence>
<keyword evidence="21" id="KW-1185">Reference proteome</keyword>
<evidence type="ECO:0000256" key="16">
    <source>
        <dbReference type="SAM" id="Phobius"/>
    </source>
</evidence>
<keyword evidence="8 14" id="KW-0249">Electron transport</keyword>
<evidence type="ECO:0000256" key="10">
    <source>
        <dbReference type="ARBA" id="ARBA00023008"/>
    </source>
</evidence>
<dbReference type="EMBL" id="ARYL01000010">
    <property type="protein sequence ID" value="KDA02936.1"/>
    <property type="molecule type" value="Genomic_DNA"/>
</dbReference>
<comment type="subcellular location">
    <subcellularLocation>
        <location evidence="14">Cell membrane</location>
        <topology evidence="14">Multi-pass membrane protein</topology>
    </subcellularLocation>
    <subcellularLocation>
        <location evidence="1">Membrane</location>
        <topology evidence="1">Multi-pass membrane protein</topology>
    </subcellularLocation>
</comment>
<dbReference type="InterPro" id="IPR008972">
    <property type="entry name" value="Cupredoxin"/>
</dbReference>
<reference evidence="20 21" key="1">
    <citation type="journal article" date="2014" name="Antonie Van Leeuwenhoek">
        <title>Hyphomonas beringensis sp. nov. and Hyphomonas chukchiensis sp. nov., isolated from surface seawater of the Bering Sea and Chukchi Sea.</title>
        <authorList>
            <person name="Li C."/>
            <person name="Lai Q."/>
            <person name="Li G."/>
            <person name="Dong C."/>
            <person name="Wang J."/>
            <person name="Liao Y."/>
            <person name="Shao Z."/>
        </authorList>
    </citation>
    <scope>NUCLEOTIDE SEQUENCE [LARGE SCALE GENOMIC DNA]</scope>
    <source>
        <strain evidence="20 21">SCH89</strain>
    </source>
</reference>
<dbReference type="InterPro" id="IPR036257">
    <property type="entry name" value="Cyt_c_oxidase_su2_TM_sf"/>
</dbReference>
<dbReference type="STRING" id="1280953.HOC_08322"/>
<dbReference type="GO" id="GO:0042773">
    <property type="term" value="P:ATP synthesis coupled electron transport"/>
    <property type="evidence" value="ECO:0007669"/>
    <property type="project" value="TreeGrafter"/>
</dbReference>
<dbReference type="PROSITE" id="PS50857">
    <property type="entry name" value="COX2_CUA"/>
    <property type="match status" value="1"/>
</dbReference>
<evidence type="ECO:0000256" key="14">
    <source>
        <dbReference type="RuleBase" id="RU000456"/>
    </source>
</evidence>
<keyword evidence="11 16" id="KW-0472">Membrane</keyword>
<feature type="chain" id="PRO_5001573324" description="Cytochrome c oxidase subunit 2" evidence="17">
    <location>
        <begin position="20"/>
        <end position="333"/>
    </location>
</feature>
<dbReference type="eggNOG" id="COG1622">
    <property type="taxonomic scope" value="Bacteria"/>
</dbReference>
<proteinExistence type="inferred from homology"/>
<dbReference type="GO" id="GO:0016491">
    <property type="term" value="F:oxidoreductase activity"/>
    <property type="evidence" value="ECO:0007669"/>
    <property type="project" value="InterPro"/>
</dbReference>
<feature type="transmembrane region" description="Helical" evidence="16">
    <location>
        <begin position="89"/>
        <end position="112"/>
    </location>
</feature>
<keyword evidence="6 15" id="KW-0479">Metal-binding</keyword>
<keyword evidence="5 14" id="KW-0812">Transmembrane</keyword>
<dbReference type="EC" id="7.1.1.9" evidence="15"/>
<comment type="catalytic activity">
    <reaction evidence="13 15">
        <text>4 Fe(II)-[cytochrome c] + O2 + 8 H(+)(in) = 4 Fe(III)-[cytochrome c] + 2 H2O + 4 H(+)(out)</text>
        <dbReference type="Rhea" id="RHEA:11436"/>
        <dbReference type="Rhea" id="RHEA-COMP:10350"/>
        <dbReference type="Rhea" id="RHEA-COMP:14399"/>
        <dbReference type="ChEBI" id="CHEBI:15377"/>
        <dbReference type="ChEBI" id="CHEBI:15378"/>
        <dbReference type="ChEBI" id="CHEBI:15379"/>
        <dbReference type="ChEBI" id="CHEBI:29033"/>
        <dbReference type="ChEBI" id="CHEBI:29034"/>
        <dbReference type="EC" id="7.1.1.9"/>
    </reaction>
</comment>
<evidence type="ECO:0000256" key="4">
    <source>
        <dbReference type="ARBA" id="ARBA00022660"/>
    </source>
</evidence>
<dbReference type="InterPro" id="IPR045187">
    <property type="entry name" value="CcO_II"/>
</dbReference>
<dbReference type="Gene3D" id="2.60.40.420">
    <property type="entry name" value="Cupredoxins - blue copper proteins"/>
    <property type="match status" value="1"/>
</dbReference>
<keyword evidence="9 16" id="KW-1133">Transmembrane helix</keyword>
<evidence type="ECO:0000256" key="1">
    <source>
        <dbReference type="ARBA" id="ARBA00004141"/>
    </source>
</evidence>
<keyword evidence="17" id="KW-0732">Signal</keyword>
<dbReference type="GO" id="GO:0004129">
    <property type="term" value="F:cytochrome-c oxidase activity"/>
    <property type="evidence" value="ECO:0007669"/>
    <property type="project" value="UniProtKB-EC"/>
</dbReference>
<keyword evidence="7" id="KW-1278">Translocase</keyword>
<dbReference type="CDD" id="cd13912">
    <property type="entry name" value="CcO_II_C"/>
    <property type="match status" value="1"/>
</dbReference>
<comment type="cofactor">
    <cofactor evidence="15">
        <name>Cu cation</name>
        <dbReference type="ChEBI" id="CHEBI:23378"/>
    </cofactor>
    <text evidence="15">Binds a copper A center.</text>
</comment>
<dbReference type="InterPro" id="IPR014222">
    <property type="entry name" value="Cyt_c_oxidase_su2"/>
</dbReference>
<dbReference type="Gene3D" id="1.10.287.90">
    <property type="match status" value="1"/>
</dbReference>
<protein>
    <recommendedName>
        <fullName evidence="15">Cytochrome c oxidase subunit 2</fullName>
        <ecNumber evidence="15">7.1.1.9</ecNumber>
    </recommendedName>
</protein>
<evidence type="ECO:0000256" key="9">
    <source>
        <dbReference type="ARBA" id="ARBA00022989"/>
    </source>
</evidence>
<evidence type="ECO:0000256" key="17">
    <source>
        <dbReference type="SAM" id="SignalP"/>
    </source>
</evidence>
<keyword evidence="10 15" id="KW-0186">Copper</keyword>
<evidence type="ECO:0000256" key="5">
    <source>
        <dbReference type="ARBA" id="ARBA00022692"/>
    </source>
</evidence>
<evidence type="ECO:0000259" key="18">
    <source>
        <dbReference type="PROSITE" id="PS50857"/>
    </source>
</evidence>
<dbReference type="PRINTS" id="PR01166">
    <property type="entry name" value="CYCOXIDASEII"/>
</dbReference>
<comment type="similarity">
    <text evidence="2 14">Belongs to the cytochrome c oxidase subunit 2 family.</text>
</comment>
<evidence type="ECO:0000256" key="7">
    <source>
        <dbReference type="ARBA" id="ARBA00022967"/>
    </source>
</evidence>
<dbReference type="InterPro" id="IPR011759">
    <property type="entry name" value="Cyt_c_oxidase_su2_TM_dom"/>
</dbReference>
<dbReference type="NCBIfam" id="TIGR02866">
    <property type="entry name" value="CoxB"/>
    <property type="match status" value="1"/>
</dbReference>
<evidence type="ECO:0000256" key="11">
    <source>
        <dbReference type="ARBA" id="ARBA00023136"/>
    </source>
</evidence>
<gene>
    <name evidence="20" type="ORF">HOC_08322</name>
</gene>
<accession>A0A059G812</accession>
<feature type="signal peptide" evidence="17">
    <location>
        <begin position="1"/>
        <end position="19"/>
    </location>
</feature>